<dbReference type="InterPro" id="IPR003439">
    <property type="entry name" value="ABC_transporter-like_ATP-bd"/>
</dbReference>
<keyword evidence="3 11" id="KW-0812">Transmembrane</keyword>
<keyword evidence="15" id="KW-1185">Reference proteome</keyword>
<dbReference type="Pfam" id="PF00664">
    <property type="entry name" value="ABC_membrane"/>
    <property type="match status" value="1"/>
</dbReference>
<keyword evidence="4" id="KW-0547">Nucleotide-binding</keyword>
<dbReference type="InterPro" id="IPR036640">
    <property type="entry name" value="ABC1_TM_sf"/>
</dbReference>
<dbReference type="PANTHER" id="PTHR43394">
    <property type="entry name" value="ATP-DEPENDENT PERMEASE MDL1, MITOCHONDRIAL"/>
    <property type="match status" value="1"/>
</dbReference>
<evidence type="ECO:0000256" key="10">
    <source>
        <dbReference type="ARBA" id="ARBA00071747"/>
    </source>
</evidence>
<feature type="domain" description="ABC transmembrane type-1" evidence="13">
    <location>
        <begin position="64"/>
        <end position="350"/>
    </location>
</feature>
<dbReference type="SUPFAM" id="SSF52540">
    <property type="entry name" value="P-loop containing nucleoside triphosphate hydrolases"/>
    <property type="match status" value="1"/>
</dbReference>
<dbReference type="PROSITE" id="PS50929">
    <property type="entry name" value="ABC_TM1F"/>
    <property type="match status" value="1"/>
</dbReference>
<evidence type="ECO:0000256" key="9">
    <source>
        <dbReference type="ARBA" id="ARBA00061644"/>
    </source>
</evidence>
<dbReference type="GO" id="GO:0016887">
    <property type="term" value="F:ATP hydrolysis activity"/>
    <property type="evidence" value="ECO:0007669"/>
    <property type="project" value="InterPro"/>
</dbReference>
<dbReference type="SMART" id="SM00382">
    <property type="entry name" value="AAA"/>
    <property type="match status" value="1"/>
</dbReference>
<dbReference type="GO" id="GO:0005886">
    <property type="term" value="C:plasma membrane"/>
    <property type="evidence" value="ECO:0007669"/>
    <property type="project" value="UniProtKB-SubCell"/>
</dbReference>
<dbReference type="Proteomes" id="UP000000333">
    <property type="component" value="Chromosome"/>
</dbReference>
<comment type="subcellular location">
    <subcellularLocation>
        <location evidence="1">Cell membrane</location>
        <topology evidence="1">Multi-pass membrane protein</topology>
    </subcellularLocation>
</comment>
<dbReference type="Gene3D" id="1.20.1560.10">
    <property type="entry name" value="ABC transporter type 1, transmembrane domain"/>
    <property type="match status" value="1"/>
</dbReference>
<dbReference type="RefSeq" id="WP_013251790.1">
    <property type="nucleotide sequence ID" value="NC_014363.1"/>
</dbReference>
<dbReference type="GeneID" id="78512347"/>
<dbReference type="GO" id="GO:0005524">
    <property type="term" value="F:ATP binding"/>
    <property type="evidence" value="ECO:0007669"/>
    <property type="project" value="UniProtKB-KW"/>
</dbReference>
<dbReference type="CDD" id="cd18547">
    <property type="entry name" value="ABC_6TM_Tm288_like"/>
    <property type="match status" value="1"/>
</dbReference>
<dbReference type="InterPro" id="IPR027417">
    <property type="entry name" value="P-loop_NTPase"/>
</dbReference>
<protein>
    <recommendedName>
        <fullName evidence="10">Fatty acid ABC transporter ATP-binding/permease protein</fullName>
    </recommendedName>
</protein>
<dbReference type="HOGENOM" id="CLU_000604_84_4_11"/>
<feature type="domain" description="ABC transporter" evidence="12">
    <location>
        <begin position="384"/>
        <end position="618"/>
    </location>
</feature>
<dbReference type="InterPro" id="IPR003593">
    <property type="entry name" value="AAA+_ATPase"/>
</dbReference>
<evidence type="ECO:0000256" key="5">
    <source>
        <dbReference type="ARBA" id="ARBA00022840"/>
    </source>
</evidence>
<feature type="transmembrane region" description="Helical" evidence="11">
    <location>
        <begin position="183"/>
        <end position="216"/>
    </location>
</feature>
<comment type="function">
    <text evidence="8">ABC transporter involved in fatty acid import. Transmembrane domains (TMD) form a pore in the membrane and the ATP-binding domain (NBD) is responsible for energy generation.</text>
</comment>
<dbReference type="Pfam" id="PF00005">
    <property type="entry name" value="ABC_tran"/>
    <property type="match status" value="1"/>
</dbReference>
<dbReference type="GO" id="GO:0015421">
    <property type="term" value="F:ABC-type oligopeptide transporter activity"/>
    <property type="evidence" value="ECO:0007669"/>
    <property type="project" value="TreeGrafter"/>
</dbReference>
<evidence type="ECO:0000313" key="14">
    <source>
        <dbReference type="EMBL" id="ADK68038.1"/>
    </source>
</evidence>
<reference evidence="14 15" key="1">
    <citation type="journal article" date="2010" name="Stand. Genomic Sci.">
        <title>Complete genome sequence of Olsenella uli type strain (VPI D76D-27C).</title>
        <authorList>
            <person name="Goker M."/>
            <person name="Held B."/>
            <person name="Lucas S."/>
            <person name="Nolan M."/>
            <person name="Yasawong M."/>
            <person name="Glavina Del Rio T."/>
            <person name="Tice H."/>
            <person name="Cheng J.F."/>
            <person name="Bruce D."/>
            <person name="Detter J.C."/>
            <person name="Tapia R."/>
            <person name="Han C."/>
            <person name="Goodwin L."/>
            <person name="Pitluck S."/>
            <person name="Liolios K."/>
            <person name="Ivanova N."/>
            <person name="Mavromatis K."/>
            <person name="Mikhailova N."/>
            <person name="Pati A."/>
            <person name="Chen A."/>
            <person name="Palaniappan K."/>
            <person name="Land M."/>
            <person name="Hauser L."/>
            <person name="Chang Y.J."/>
            <person name="Jeffries C.D."/>
            <person name="Rohde M."/>
            <person name="Sikorski J."/>
            <person name="Pukall R."/>
            <person name="Woyke T."/>
            <person name="Bristow J."/>
            <person name="Eisen J.A."/>
            <person name="Markowitz V."/>
            <person name="Hugenholtz P."/>
            <person name="Kyrpides N.C."/>
            <person name="Klenk H.P."/>
            <person name="Lapidus A."/>
        </authorList>
    </citation>
    <scope>NUCLEOTIDE SEQUENCE [LARGE SCALE GENOMIC DNA]</scope>
    <source>
        <strain evidence="15">ATCC 49627 / DSM 7084 / CIP 109912 / JCM 12494 / NCIMB 702895 / VPI D76D-27C</strain>
    </source>
</reference>
<evidence type="ECO:0000256" key="1">
    <source>
        <dbReference type="ARBA" id="ARBA00004651"/>
    </source>
</evidence>
<evidence type="ECO:0000259" key="13">
    <source>
        <dbReference type="PROSITE" id="PS50929"/>
    </source>
</evidence>
<dbReference type="eggNOG" id="COG1132">
    <property type="taxonomic scope" value="Bacteria"/>
</dbReference>
<dbReference type="SUPFAM" id="SSF90123">
    <property type="entry name" value="ABC transporter transmembrane region"/>
    <property type="match status" value="1"/>
</dbReference>
<keyword evidence="5" id="KW-0067">ATP-binding</keyword>
<evidence type="ECO:0000256" key="3">
    <source>
        <dbReference type="ARBA" id="ARBA00022692"/>
    </source>
</evidence>
<evidence type="ECO:0000256" key="8">
    <source>
        <dbReference type="ARBA" id="ARBA00055053"/>
    </source>
</evidence>
<dbReference type="EMBL" id="CP002106">
    <property type="protein sequence ID" value="ADK68038.1"/>
    <property type="molecule type" value="Genomic_DNA"/>
</dbReference>
<evidence type="ECO:0000256" key="4">
    <source>
        <dbReference type="ARBA" id="ARBA00022741"/>
    </source>
</evidence>
<keyword evidence="2" id="KW-0813">Transport</keyword>
<dbReference type="FunFam" id="3.40.50.300:FF:000287">
    <property type="entry name" value="Multidrug ABC transporter ATP-binding protein"/>
    <property type="match status" value="1"/>
</dbReference>
<evidence type="ECO:0000256" key="2">
    <source>
        <dbReference type="ARBA" id="ARBA00022448"/>
    </source>
</evidence>
<comment type="similarity">
    <text evidence="9">Belongs to the ABC transporter superfamily. Lipid exporter (TC 3.A.1.106) family.</text>
</comment>
<accession>E1R074</accession>
<keyword evidence="6 11" id="KW-1133">Transmembrane helix</keyword>
<dbReference type="InterPro" id="IPR011527">
    <property type="entry name" value="ABC1_TM_dom"/>
</dbReference>
<evidence type="ECO:0000256" key="7">
    <source>
        <dbReference type="ARBA" id="ARBA00023136"/>
    </source>
</evidence>
<dbReference type="InterPro" id="IPR017871">
    <property type="entry name" value="ABC_transporter-like_CS"/>
</dbReference>
<dbReference type="InterPro" id="IPR039421">
    <property type="entry name" value="Type_1_exporter"/>
</dbReference>
<feature type="transmembrane region" description="Helical" evidence="11">
    <location>
        <begin position="298"/>
        <end position="318"/>
    </location>
</feature>
<dbReference type="OrthoDB" id="3176683at2"/>
<proteinExistence type="inferred from homology"/>
<gene>
    <name evidence="14" type="ordered locus">Olsu_0927</name>
</gene>
<dbReference type="PROSITE" id="PS50893">
    <property type="entry name" value="ABC_TRANSPORTER_2"/>
    <property type="match status" value="1"/>
</dbReference>
<name>E1R074_OLSUV</name>
<organism evidence="14 15">
    <name type="scientific">Olsenella uli (strain ATCC 49627 / DSM 7084 / CCUG 31166 / CIP 109912 / JCM 12494 / LMG 11480 / NCIMB 702895 / VPI D76D-27C)</name>
    <name type="common">Lactobacillus uli</name>
    <dbReference type="NCBI Taxonomy" id="633147"/>
    <lineage>
        <taxon>Bacteria</taxon>
        <taxon>Bacillati</taxon>
        <taxon>Actinomycetota</taxon>
        <taxon>Coriobacteriia</taxon>
        <taxon>Coriobacteriales</taxon>
        <taxon>Atopobiaceae</taxon>
        <taxon>Olsenella</taxon>
    </lineage>
</organism>
<dbReference type="PANTHER" id="PTHR43394:SF1">
    <property type="entry name" value="ATP-BINDING CASSETTE SUB-FAMILY B MEMBER 10, MITOCHONDRIAL"/>
    <property type="match status" value="1"/>
</dbReference>
<sequence>MANPYSATGAASTALASVRGDMGGPPGQGGTEAPNGLETSGYGMAEVLARLLGFVRPHAVSLSVGFLSSAASVILQLYVPILIGSAIDTMVAAGQVDLTALGPILTRMAIVVASAAALQWLSGYCTNRLAYETVRDLREAAYGKLNSLPLSFIDSHAHGDLLARVVNDADAVGDGLLQGLTQLFGGVVTLMGTLAFMLSLSVPVAAVVAVLTPLSILASASIARRSAASFAAQQALQGELGGYAEEMISNQKLIGAFGQGERNVATFSKVNDELYAVGEHAQFVSSLSNPSTRLVNNIVYAAVAITGCACVITSWPSALTVGQVQSFLSYANQYMKPFNEISNVVTQVQTAFASARRLMALLDAREEAADAPSARTPRRTQGRLDLEHVSFSYTPDHELLRDISLHVPAGGRFALVGPTGCGKTTLINLLLRFYDVDSGDILLDGVDIRELTRDSLRSAFGMVLQDSWLFEGSVRDNISYGVPGATHEQVVEAAKRAHAHKFVQQLPQGYDTVLGGGAGELSAGQMQLLCIARVMLADPAVLLLDEATSSIDTRTELQVQDAFDRMMEGRTSLVVAHRLSTVRDADCIVVMDDGTVCETGTHDELLARGGRYHDLYMSQFAGQATAS</sequence>
<dbReference type="Gene3D" id="3.40.50.300">
    <property type="entry name" value="P-loop containing nucleotide triphosphate hydrolases"/>
    <property type="match status" value="1"/>
</dbReference>
<dbReference type="AlphaFoldDB" id="E1R074"/>
<evidence type="ECO:0000256" key="6">
    <source>
        <dbReference type="ARBA" id="ARBA00022989"/>
    </source>
</evidence>
<evidence type="ECO:0000256" key="11">
    <source>
        <dbReference type="SAM" id="Phobius"/>
    </source>
</evidence>
<feature type="transmembrane region" description="Helical" evidence="11">
    <location>
        <begin position="60"/>
        <end position="83"/>
    </location>
</feature>
<evidence type="ECO:0000259" key="12">
    <source>
        <dbReference type="PROSITE" id="PS50893"/>
    </source>
</evidence>
<dbReference type="KEGG" id="ols:Olsu_0927"/>
<feature type="transmembrane region" description="Helical" evidence="11">
    <location>
        <begin position="104"/>
        <end position="122"/>
    </location>
</feature>
<dbReference type="PROSITE" id="PS00211">
    <property type="entry name" value="ABC_TRANSPORTER_1"/>
    <property type="match status" value="1"/>
</dbReference>
<dbReference type="STRING" id="633147.Olsu_0927"/>
<keyword evidence="7 11" id="KW-0472">Membrane</keyword>
<dbReference type="CDD" id="cd03254">
    <property type="entry name" value="ABCC_Glucan_exporter_like"/>
    <property type="match status" value="1"/>
</dbReference>
<evidence type="ECO:0000313" key="15">
    <source>
        <dbReference type="Proteomes" id="UP000000333"/>
    </source>
</evidence>